<dbReference type="GO" id="GO:0008237">
    <property type="term" value="F:metallopeptidase activity"/>
    <property type="evidence" value="ECO:0007669"/>
    <property type="project" value="InterPro"/>
</dbReference>
<dbReference type="Proteomes" id="UP000003112">
    <property type="component" value="Unassembled WGS sequence"/>
</dbReference>
<dbReference type="InterPro" id="IPR032534">
    <property type="entry name" value="EcxA_zinc-bd"/>
</dbReference>
<dbReference type="InterPro" id="IPR034032">
    <property type="entry name" value="Zn_MMP-like_bac"/>
</dbReference>
<proteinExistence type="predicted"/>
<dbReference type="HOGENOM" id="CLU_008630_1_0_10"/>
<comment type="caution">
    <text evidence="5">The sequence shown here is derived from an EMBL/GenBank/DDBJ whole genome shotgun (WGS) entry which is preliminary data.</text>
</comment>
<dbReference type="InterPro" id="IPR033413">
    <property type="entry name" value="DUF5117"/>
</dbReference>
<dbReference type="GeneID" id="93537095"/>
<dbReference type="SUPFAM" id="SSF55486">
    <property type="entry name" value="Metalloproteases ('zincins'), catalytic domain"/>
    <property type="match status" value="1"/>
</dbReference>
<dbReference type="PANTHER" id="PTHR38478:SF1">
    <property type="entry name" value="ZINC DEPENDENT METALLOPROTEASE DOMAIN LIPOPROTEIN"/>
    <property type="match status" value="1"/>
</dbReference>
<protein>
    <recommendedName>
        <fullName evidence="7">Zinc-dependent metalloprotease</fullName>
    </recommendedName>
</protein>
<feature type="domain" description="DUF5117" evidence="3">
    <location>
        <begin position="105"/>
        <end position="292"/>
    </location>
</feature>
<dbReference type="Pfam" id="PF17148">
    <property type="entry name" value="DUF5117"/>
    <property type="match status" value="1"/>
</dbReference>
<evidence type="ECO:0000259" key="4">
    <source>
        <dbReference type="Pfam" id="PF17162"/>
    </source>
</evidence>
<organism evidence="5 6">
    <name type="scientific">Segatella buccae ATCC 33574</name>
    <dbReference type="NCBI Taxonomy" id="873513"/>
    <lineage>
        <taxon>Bacteria</taxon>
        <taxon>Pseudomonadati</taxon>
        <taxon>Bacteroidota</taxon>
        <taxon>Bacteroidia</taxon>
        <taxon>Bacteroidales</taxon>
        <taxon>Prevotellaceae</taxon>
        <taxon>Segatella</taxon>
    </lineage>
</organism>
<evidence type="ECO:0000256" key="1">
    <source>
        <dbReference type="SAM" id="SignalP"/>
    </source>
</evidence>
<dbReference type="Pfam" id="PF17162">
    <property type="entry name" value="DUF5118"/>
    <property type="match status" value="1"/>
</dbReference>
<evidence type="ECO:0000313" key="5">
    <source>
        <dbReference type="EMBL" id="EFU29562.1"/>
    </source>
</evidence>
<dbReference type="STRING" id="873513.HMPREF6485_2430"/>
<evidence type="ECO:0008006" key="7">
    <source>
        <dbReference type="Google" id="ProtNLM"/>
    </source>
</evidence>
<dbReference type="RefSeq" id="WP_004346576.1">
    <property type="nucleotide sequence ID" value="NZ_GL586311.1"/>
</dbReference>
<reference evidence="5 6" key="1">
    <citation type="submission" date="2010-10" db="EMBL/GenBank/DDBJ databases">
        <authorList>
            <person name="Muzny D."/>
            <person name="Qin X."/>
            <person name="Deng J."/>
            <person name="Jiang H."/>
            <person name="Liu Y."/>
            <person name="Qu J."/>
            <person name="Song X.-Z."/>
            <person name="Zhang L."/>
            <person name="Thornton R."/>
            <person name="Coyle M."/>
            <person name="Francisco L."/>
            <person name="Jackson L."/>
            <person name="Javaid M."/>
            <person name="Korchina V."/>
            <person name="Kovar C."/>
            <person name="Mata R."/>
            <person name="Mathew T."/>
            <person name="Ngo R."/>
            <person name="Nguyen L."/>
            <person name="Nguyen N."/>
            <person name="Okwuonu G."/>
            <person name="Ongeri F."/>
            <person name="Pham C."/>
            <person name="Simmons D."/>
            <person name="Wilczek-Boney K."/>
            <person name="Hale W."/>
            <person name="Jakkamsetti A."/>
            <person name="Pham P."/>
            <person name="Ruth R."/>
            <person name="San Lucas F."/>
            <person name="Warren J."/>
            <person name="Zhang J."/>
            <person name="Zhao Z."/>
            <person name="Zhou C."/>
            <person name="Zhu D."/>
            <person name="Lee S."/>
            <person name="Bess C."/>
            <person name="Blankenburg K."/>
            <person name="Forbes L."/>
            <person name="Fu Q."/>
            <person name="Gubbala S."/>
            <person name="Hirani K."/>
            <person name="Jayaseelan J.C."/>
            <person name="Lara F."/>
            <person name="Munidasa M."/>
            <person name="Palculict T."/>
            <person name="Patil S."/>
            <person name="Pu L.-L."/>
            <person name="Saada N."/>
            <person name="Tang L."/>
            <person name="Weissenberger G."/>
            <person name="Zhu Y."/>
            <person name="Hemphill L."/>
            <person name="Shang Y."/>
            <person name="Youmans B."/>
            <person name="Ayvaz T."/>
            <person name="Ross M."/>
            <person name="Santibanez J."/>
            <person name="Aqrawi P."/>
            <person name="Gross S."/>
            <person name="Joshi V."/>
            <person name="Fowler G."/>
            <person name="Nazareth L."/>
            <person name="Reid J."/>
            <person name="Worley K."/>
            <person name="Petrosino J."/>
            <person name="Highlander S."/>
            <person name="Gibbs R."/>
        </authorList>
    </citation>
    <scope>NUCLEOTIDE SEQUENCE [LARGE SCALE GENOMIC DNA]</scope>
    <source>
        <strain evidence="5 6">ATCC 33574</strain>
    </source>
</reference>
<dbReference type="Pfam" id="PF16313">
    <property type="entry name" value="DUF4953"/>
    <property type="match status" value="1"/>
</dbReference>
<accession>E6K9Z4</accession>
<evidence type="ECO:0000259" key="3">
    <source>
        <dbReference type="Pfam" id="PF17148"/>
    </source>
</evidence>
<gene>
    <name evidence="5" type="ORF">HMPREF6485_2430</name>
</gene>
<sequence>MTHHYHSKVLAVSLVLLTTAMPVPAKKKTPKISLPVHSADSANTIKKMVKGCKKHPGLFTLYFNKAKGELYFELPDSVFDKTYMLASRIASTSDGRDYVAGQMNVQPFPISFSSDGRNVYMKKVMTFNSVSPTDPIVPAFNRNNLDPVLAGFKIVAQEGKRVLINVSKFFCSNERSISPLKETSPIAKLMGGTDGIKGTFQAEASGFVSAQSFPMNIEIESLLSYQTTGVIQKPYSVIVHRSLFALPEASAMPIRYKDNRVGFFYNDKNIFSSDKDRIEERTIINRWRILPKKEDMDRYFAGELVEPEKPIVFYVDSAFPDKWRETIKEGILVWNKAFEAAGFKNVVRALDYPKNDSTFNPDDMRYNCFRYVATETANAMGPSYVDPRTGEILSADVIWYHNIVSLLHNWRFVQTGAVDPRVRRAKFDDDVMRESIRYAASHEVGHTLGLMHNMGASYSYPVEKLRDPAFTQKYGTTPSIMDYARNNYVAQPGDMERGVKLTPPDLGVYDIYAINWGYRLIKDAKTPEAEKPTLDRWIEEKAADPMYEFGAQQLFSIIDPTCLTEDLGNDHLKAGSYGISNLKLLMKHFEDWTMEKGERYDQMEKTYMEVTKQYGRYLKHVVPYIGGIKYKEIRQGDNRPAAKIYVSKARQKAALNWLLNQLRTYDAWLTPKSLIQKLQVDLNINEKLRSQIVSSIMNAAVLYRVREGGRFDAVANYRLEDYLNDLTNGLFIAPKQGRLSHAEQQLESAAIAQMLKSSGLGADAAAKGSKTFAACDDAAEDFCHVGDDSFFRINIGTSTLTKTEMGAVMLGRLKEVLRKYRVYQRTAVGLTRDFYAYQILQIEKALAKD</sequence>
<evidence type="ECO:0000259" key="2">
    <source>
        <dbReference type="Pfam" id="PF16313"/>
    </source>
</evidence>
<feature type="chain" id="PRO_5003207342" description="Zinc-dependent metalloprotease" evidence="1">
    <location>
        <begin position="26"/>
        <end position="849"/>
    </location>
</feature>
<dbReference type="CDD" id="cd04276">
    <property type="entry name" value="ZnMc_MMP_like_2"/>
    <property type="match status" value="1"/>
</dbReference>
<dbReference type="InterPro" id="IPR024079">
    <property type="entry name" value="MetalloPept_cat_dom_sf"/>
</dbReference>
<keyword evidence="6" id="KW-1185">Reference proteome</keyword>
<feature type="signal peptide" evidence="1">
    <location>
        <begin position="1"/>
        <end position="25"/>
    </location>
</feature>
<dbReference type="AlphaFoldDB" id="E6K9Z4"/>
<dbReference type="EMBL" id="AEPD01000043">
    <property type="protein sequence ID" value="EFU29562.1"/>
    <property type="molecule type" value="Genomic_DNA"/>
</dbReference>
<keyword evidence="1" id="KW-0732">Signal</keyword>
<name>E6K9Z4_9BACT</name>
<dbReference type="eggNOG" id="COG5549">
    <property type="taxonomic scope" value="Bacteria"/>
</dbReference>
<feature type="domain" description="DUF5118" evidence="4">
    <location>
        <begin position="44"/>
        <end position="92"/>
    </location>
</feature>
<evidence type="ECO:0000313" key="6">
    <source>
        <dbReference type="Proteomes" id="UP000003112"/>
    </source>
</evidence>
<dbReference type="Gene3D" id="3.40.390.10">
    <property type="entry name" value="Collagenase (Catalytic Domain)"/>
    <property type="match status" value="1"/>
</dbReference>
<feature type="domain" description="EcxA zinc-binding" evidence="2">
    <location>
        <begin position="425"/>
        <end position="733"/>
    </location>
</feature>
<dbReference type="InterPro" id="IPR033428">
    <property type="entry name" value="DUF5118"/>
</dbReference>
<dbReference type="PANTHER" id="PTHR38478">
    <property type="entry name" value="PEPTIDASE M1A AND M12B"/>
    <property type="match status" value="1"/>
</dbReference>